<dbReference type="Proteomes" id="UP000305948">
    <property type="component" value="Unassembled WGS sequence"/>
</dbReference>
<evidence type="ECO:0000256" key="1">
    <source>
        <dbReference type="SAM" id="MobiDB-lite"/>
    </source>
</evidence>
<evidence type="ECO:0000313" key="3">
    <source>
        <dbReference type="Proteomes" id="UP000305948"/>
    </source>
</evidence>
<dbReference type="EMBL" id="ML213557">
    <property type="protein sequence ID" value="TFK45202.1"/>
    <property type="molecule type" value="Genomic_DNA"/>
</dbReference>
<protein>
    <submittedName>
        <fullName evidence="2">Uncharacterized protein</fullName>
    </submittedName>
</protein>
<sequence>MLPSAPQSVPAAARMPIQSTEFKRPPAYFDTKLGERYLLYDPAQGSTHPQWKYGKAVVILLVTSEGHTTEKMKQYKARMVPVGAKAQQEVEDIRWVCLHPDTDTGLNADPDEDEIQAWVTDGRFLVHHQLLRNPDILEHIGEVSNKALRPVEDRTSNPPSGGKTPQGGIALERLLRRMSNDPGNAQVPEEDDVRSQLLQTLTEYAGSAMNAGPECRIDLLENIGLVKQMPPLGHRNNRRFWTGFQANVSRPILSNNSTELKDDLGRAGDAHPDSHDQIGSFSALIVANNTPPGYTHAHFHLIELGLFIVMERETAI</sequence>
<organism evidence="2 3">
    <name type="scientific">Heliocybe sulcata</name>
    <dbReference type="NCBI Taxonomy" id="5364"/>
    <lineage>
        <taxon>Eukaryota</taxon>
        <taxon>Fungi</taxon>
        <taxon>Dikarya</taxon>
        <taxon>Basidiomycota</taxon>
        <taxon>Agaricomycotina</taxon>
        <taxon>Agaricomycetes</taxon>
        <taxon>Gloeophyllales</taxon>
        <taxon>Gloeophyllaceae</taxon>
        <taxon>Heliocybe</taxon>
    </lineage>
</organism>
<proteinExistence type="predicted"/>
<gene>
    <name evidence="2" type="ORF">OE88DRAFT_1649487</name>
</gene>
<accession>A0A5C3MIH0</accession>
<feature type="region of interest" description="Disordered" evidence="1">
    <location>
        <begin position="148"/>
        <end position="167"/>
    </location>
</feature>
<keyword evidence="3" id="KW-1185">Reference proteome</keyword>
<name>A0A5C3MIH0_9AGAM</name>
<feature type="non-terminal residue" evidence="2">
    <location>
        <position position="316"/>
    </location>
</feature>
<reference evidence="2 3" key="1">
    <citation type="journal article" date="2019" name="Nat. Ecol. Evol.">
        <title>Megaphylogeny resolves global patterns of mushroom evolution.</title>
        <authorList>
            <person name="Varga T."/>
            <person name="Krizsan K."/>
            <person name="Foldi C."/>
            <person name="Dima B."/>
            <person name="Sanchez-Garcia M."/>
            <person name="Sanchez-Ramirez S."/>
            <person name="Szollosi G.J."/>
            <person name="Szarkandi J.G."/>
            <person name="Papp V."/>
            <person name="Albert L."/>
            <person name="Andreopoulos W."/>
            <person name="Angelini C."/>
            <person name="Antonin V."/>
            <person name="Barry K.W."/>
            <person name="Bougher N.L."/>
            <person name="Buchanan P."/>
            <person name="Buyck B."/>
            <person name="Bense V."/>
            <person name="Catcheside P."/>
            <person name="Chovatia M."/>
            <person name="Cooper J."/>
            <person name="Damon W."/>
            <person name="Desjardin D."/>
            <person name="Finy P."/>
            <person name="Geml J."/>
            <person name="Haridas S."/>
            <person name="Hughes K."/>
            <person name="Justo A."/>
            <person name="Karasinski D."/>
            <person name="Kautmanova I."/>
            <person name="Kiss B."/>
            <person name="Kocsube S."/>
            <person name="Kotiranta H."/>
            <person name="LaButti K.M."/>
            <person name="Lechner B.E."/>
            <person name="Liimatainen K."/>
            <person name="Lipzen A."/>
            <person name="Lukacs Z."/>
            <person name="Mihaltcheva S."/>
            <person name="Morgado L.N."/>
            <person name="Niskanen T."/>
            <person name="Noordeloos M.E."/>
            <person name="Ohm R.A."/>
            <person name="Ortiz-Santana B."/>
            <person name="Ovrebo C."/>
            <person name="Racz N."/>
            <person name="Riley R."/>
            <person name="Savchenko A."/>
            <person name="Shiryaev A."/>
            <person name="Soop K."/>
            <person name="Spirin V."/>
            <person name="Szebenyi C."/>
            <person name="Tomsovsky M."/>
            <person name="Tulloss R.E."/>
            <person name="Uehling J."/>
            <person name="Grigoriev I.V."/>
            <person name="Vagvolgyi C."/>
            <person name="Papp T."/>
            <person name="Martin F.M."/>
            <person name="Miettinen O."/>
            <person name="Hibbett D.S."/>
            <person name="Nagy L.G."/>
        </authorList>
    </citation>
    <scope>NUCLEOTIDE SEQUENCE [LARGE SCALE GENOMIC DNA]</scope>
    <source>
        <strain evidence="2 3">OMC1185</strain>
    </source>
</reference>
<dbReference type="AlphaFoldDB" id="A0A5C3MIH0"/>
<evidence type="ECO:0000313" key="2">
    <source>
        <dbReference type="EMBL" id="TFK45202.1"/>
    </source>
</evidence>
<dbReference type="OrthoDB" id="3061143at2759"/>